<proteinExistence type="predicted"/>
<dbReference type="Proteomes" id="UP001485043">
    <property type="component" value="Unassembled WGS sequence"/>
</dbReference>
<dbReference type="PANTHER" id="PTHR35320">
    <property type="entry name" value="ATP-DEPENDENT CLP PROTEASE ATP-BINDING SUBUNIT"/>
    <property type="match status" value="1"/>
</dbReference>
<reference evidence="1 2" key="1">
    <citation type="journal article" date="2024" name="Nat. Commun.">
        <title>Phylogenomics reveals the evolutionary origins of lichenization in chlorophyte algae.</title>
        <authorList>
            <person name="Puginier C."/>
            <person name="Libourel C."/>
            <person name="Otte J."/>
            <person name="Skaloud P."/>
            <person name="Haon M."/>
            <person name="Grisel S."/>
            <person name="Petersen M."/>
            <person name="Berrin J.G."/>
            <person name="Delaux P.M."/>
            <person name="Dal Grande F."/>
            <person name="Keller J."/>
        </authorList>
    </citation>
    <scope>NUCLEOTIDE SEQUENCE [LARGE SCALE GENOMIC DNA]</scope>
    <source>
        <strain evidence="1 2">SAG 2523</strain>
    </source>
</reference>
<sequence length="264" mass="28548">MHANLHLLKRGPSLSKSTVIKYQPHHTVVVACHNYFSPSKNRAPSRSQLIRTGLGASIATLGLELAPEAASAMEGFPVAPQSQGQVAMRTLKDSELIVSFFPKFAYDARGGGGLSDGSVMDDGRVGVKFDIDSLNIPDVYYKTASFVGVPIVPGLRIAILPSSLEGWINRSTGEAQLQFNAQFDFTAGSLYKAAPLLINTTLTTESVHGKKHSRQRKGVRLDSNGYAKLVGVSNVPKTGDKFMDNFLRLPTDALALMSCQFMFT</sequence>
<evidence type="ECO:0000313" key="1">
    <source>
        <dbReference type="EMBL" id="KAK9868949.1"/>
    </source>
</evidence>
<gene>
    <name evidence="1" type="ORF">WJX84_007442</name>
</gene>
<dbReference type="AlphaFoldDB" id="A0AAW1TNB6"/>
<accession>A0AAW1TNB6</accession>
<protein>
    <submittedName>
        <fullName evidence="1">Uncharacterized protein</fullName>
    </submittedName>
</protein>
<organism evidence="1 2">
    <name type="scientific">Apatococcus fuscideae</name>
    <dbReference type="NCBI Taxonomy" id="2026836"/>
    <lineage>
        <taxon>Eukaryota</taxon>
        <taxon>Viridiplantae</taxon>
        <taxon>Chlorophyta</taxon>
        <taxon>core chlorophytes</taxon>
        <taxon>Trebouxiophyceae</taxon>
        <taxon>Chlorellales</taxon>
        <taxon>Chlorellaceae</taxon>
        <taxon>Apatococcus</taxon>
    </lineage>
</organism>
<keyword evidence="2" id="KW-1185">Reference proteome</keyword>
<dbReference type="PANTHER" id="PTHR35320:SF1">
    <property type="entry name" value="ATP-DEPENDENT CLP PROTEASE ATP-BINDING SUBUNIT"/>
    <property type="match status" value="1"/>
</dbReference>
<dbReference type="EMBL" id="JALJOV010000005">
    <property type="protein sequence ID" value="KAK9868949.1"/>
    <property type="molecule type" value="Genomic_DNA"/>
</dbReference>
<comment type="caution">
    <text evidence="1">The sequence shown here is derived from an EMBL/GenBank/DDBJ whole genome shotgun (WGS) entry which is preliminary data.</text>
</comment>
<name>A0AAW1TNB6_9CHLO</name>
<evidence type="ECO:0000313" key="2">
    <source>
        <dbReference type="Proteomes" id="UP001485043"/>
    </source>
</evidence>